<protein>
    <submittedName>
        <fullName evidence="1">Uncharacterized protein</fullName>
    </submittedName>
</protein>
<name>A0A0F9BZH9_9ZZZZ</name>
<comment type="caution">
    <text evidence="1">The sequence shown here is derived from an EMBL/GenBank/DDBJ whole genome shotgun (WGS) entry which is preliminary data.</text>
</comment>
<dbReference type="AlphaFoldDB" id="A0A0F9BZH9"/>
<dbReference type="EMBL" id="LAZR01046761">
    <property type="protein sequence ID" value="KKK95774.1"/>
    <property type="molecule type" value="Genomic_DNA"/>
</dbReference>
<evidence type="ECO:0000313" key="1">
    <source>
        <dbReference type="EMBL" id="KKK95774.1"/>
    </source>
</evidence>
<sequence>MFGVTRLINGFSSVFSIDNAKAILNWPINNKNITKIVFFDEVIHK</sequence>
<accession>A0A0F9BZH9</accession>
<reference evidence="1" key="1">
    <citation type="journal article" date="2015" name="Nature">
        <title>Complex archaea that bridge the gap between prokaryotes and eukaryotes.</title>
        <authorList>
            <person name="Spang A."/>
            <person name="Saw J.H."/>
            <person name="Jorgensen S.L."/>
            <person name="Zaremba-Niedzwiedzka K."/>
            <person name="Martijn J."/>
            <person name="Lind A.E."/>
            <person name="van Eijk R."/>
            <person name="Schleper C."/>
            <person name="Guy L."/>
            <person name="Ettema T.J."/>
        </authorList>
    </citation>
    <scope>NUCLEOTIDE SEQUENCE</scope>
</reference>
<gene>
    <name evidence="1" type="ORF">LCGC14_2669420</name>
</gene>
<proteinExistence type="predicted"/>
<organism evidence="1">
    <name type="scientific">marine sediment metagenome</name>
    <dbReference type="NCBI Taxonomy" id="412755"/>
    <lineage>
        <taxon>unclassified sequences</taxon>
        <taxon>metagenomes</taxon>
        <taxon>ecological metagenomes</taxon>
    </lineage>
</organism>